<evidence type="ECO:0000313" key="2">
    <source>
        <dbReference type="Proteomes" id="UP000006346"/>
    </source>
</evidence>
<name>G7W8S4_DESOD</name>
<evidence type="ECO:0000313" key="1">
    <source>
        <dbReference type="EMBL" id="AET67784.1"/>
    </source>
</evidence>
<sequence length="258" mass="29274">MAKVDSYKEILKKLPEWDSYLLAESGLPGPRGNLELLEAVSEVGSEALFKRYLTFDPEKAPTGTAEEFIAVCGVVGLGQLIKQGQTDYLPCLRSFAQDPRWRVREGVAIALQIVGSWNMKFLLHEMDVWSRGDFLEKRAVAAAVCEPKLLKDRETVSGVLNLLDRITEDLLHAANRKDDNFKVLRKTLGYGWSVAVVAGPEKGKALLEKWFSHEDKDIRWIMKENLRKDRLSRMDKEWTGQWRQVLGVGEKKSLSKAK</sequence>
<dbReference type="RefSeq" id="WP_014184599.1">
    <property type="nucleotide sequence ID" value="NC_016584.1"/>
</dbReference>
<dbReference type="STRING" id="768706.Desor_2181"/>
<dbReference type="KEGG" id="dor:Desor_2181"/>
<dbReference type="AlphaFoldDB" id="G7W8S4"/>
<gene>
    <name evidence="1" type="ordered locus">Desor_2181</name>
</gene>
<dbReference type="EMBL" id="CP003108">
    <property type="protein sequence ID" value="AET67784.1"/>
    <property type="molecule type" value="Genomic_DNA"/>
</dbReference>
<keyword evidence="2" id="KW-1185">Reference proteome</keyword>
<organism evidence="1 2">
    <name type="scientific">Desulfosporosinus orientis (strain ATCC 19365 / DSM 765 / NCIMB 8382 / VKM B-1628 / Singapore I)</name>
    <name type="common">Desulfotomaculum orientis</name>
    <dbReference type="NCBI Taxonomy" id="768706"/>
    <lineage>
        <taxon>Bacteria</taxon>
        <taxon>Bacillati</taxon>
        <taxon>Bacillota</taxon>
        <taxon>Clostridia</taxon>
        <taxon>Eubacteriales</taxon>
        <taxon>Desulfitobacteriaceae</taxon>
        <taxon>Desulfosporosinus</taxon>
    </lineage>
</organism>
<evidence type="ECO:0008006" key="3">
    <source>
        <dbReference type="Google" id="ProtNLM"/>
    </source>
</evidence>
<dbReference type="PATRIC" id="fig|768706.3.peg.2198"/>
<dbReference type="HOGENOM" id="CLU_1127275_0_0_9"/>
<dbReference type="Proteomes" id="UP000006346">
    <property type="component" value="Chromosome"/>
</dbReference>
<reference evidence="2" key="1">
    <citation type="submission" date="2011-11" db="EMBL/GenBank/DDBJ databases">
        <title>Complete sequence of Desulfosporosinus orientis DSM 765.</title>
        <authorList>
            <person name="Lucas S."/>
            <person name="Han J."/>
            <person name="Lapidus A."/>
            <person name="Cheng J.-F."/>
            <person name="Goodwin L."/>
            <person name="Pitluck S."/>
            <person name="Peters L."/>
            <person name="Ovchinnikova G."/>
            <person name="Teshima H."/>
            <person name="Detter J.C."/>
            <person name="Han C."/>
            <person name="Tapia R."/>
            <person name="Land M."/>
            <person name="Hauser L."/>
            <person name="Kyrpides N."/>
            <person name="Ivanova N."/>
            <person name="Pagani I."/>
            <person name="Pester M."/>
            <person name="Spring S."/>
            <person name="Ollivier B."/>
            <person name="Rattei T."/>
            <person name="Klenk H.-P."/>
            <person name="Wagner M."/>
            <person name="Loy A."/>
            <person name="Woyke T."/>
        </authorList>
    </citation>
    <scope>NUCLEOTIDE SEQUENCE [LARGE SCALE GENOMIC DNA]</scope>
    <source>
        <strain evidence="2">ATCC 19365 / DSM 765 / NCIMB 8382 / VKM B-1628</strain>
    </source>
</reference>
<protein>
    <recommendedName>
        <fullName evidence="3">HEAT repeat domain-containing protein</fullName>
    </recommendedName>
</protein>
<accession>G7W8S4</accession>
<proteinExistence type="predicted"/>
<dbReference type="OrthoDB" id="154709at2"/>
<dbReference type="eggNOG" id="ENOG5031IFG">
    <property type="taxonomic scope" value="Bacteria"/>
</dbReference>
<reference evidence="1 2" key="2">
    <citation type="journal article" date="2012" name="J. Bacteriol.">
        <title>Complete genome sequences of Desulfosporosinus orientis DSM765T, Desulfosporosinus youngiae DSM17734T, Desulfosporosinus meridiei DSM13257T, and Desulfosporosinus acidiphilus DSM22704T.</title>
        <authorList>
            <person name="Pester M."/>
            <person name="Brambilla E."/>
            <person name="Alazard D."/>
            <person name="Rattei T."/>
            <person name="Weinmaier T."/>
            <person name="Han J."/>
            <person name="Lucas S."/>
            <person name="Lapidus A."/>
            <person name="Cheng J.F."/>
            <person name="Goodwin L."/>
            <person name="Pitluck S."/>
            <person name="Peters L."/>
            <person name="Ovchinnikova G."/>
            <person name="Teshima H."/>
            <person name="Detter J.C."/>
            <person name="Han C.S."/>
            <person name="Tapia R."/>
            <person name="Land M.L."/>
            <person name="Hauser L."/>
            <person name="Kyrpides N.C."/>
            <person name="Ivanova N.N."/>
            <person name="Pagani I."/>
            <person name="Huntmann M."/>
            <person name="Wei C.L."/>
            <person name="Davenport K.W."/>
            <person name="Daligault H."/>
            <person name="Chain P.S."/>
            <person name="Chen A."/>
            <person name="Mavromatis K."/>
            <person name="Markowitz V."/>
            <person name="Szeto E."/>
            <person name="Mikhailova N."/>
            <person name="Pati A."/>
            <person name="Wagner M."/>
            <person name="Woyke T."/>
            <person name="Ollivier B."/>
            <person name="Klenk H.P."/>
            <person name="Spring S."/>
            <person name="Loy A."/>
        </authorList>
    </citation>
    <scope>NUCLEOTIDE SEQUENCE [LARGE SCALE GENOMIC DNA]</scope>
    <source>
        <strain evidence="2">ATCC 19365 / DSM 765 / NCIMB 8382 / VKM B-1628</strain>
    </source>
</reference>